<feature type="transmembrane region" description="Helical" evidence="20">
    <location>
        <begin position="217"/>
        <end position="238"/>
    </location>
</feature>
<evidence type="ECO:0000256" key="17">
    <source>
        <dbReference type="ARBA" id="ARBA00045709"/>
    </source>
</evidence>
<feature type="region of interest" description="Disordered" evidence="19">
    <location>
        <begin position="277"/>
        <end position="297"/>
    </location>
</feature>
<comment type="subcellular location">
    <subcellularLocation>
        <location evidence="1">Membrane</location>
        <topology evidence="1">Multi-pass membrane protein</topology>
    </subcellularLocation>
</comment>
<proteinExistence type="predicted"/>
<keyword evidence="23" id="KW-1185">Reference proteome</keyword>
<evidence type="ECO:0000313" key="23">
    <source>
        <dbReference type="Proteomes" id="UP001151582"/>
    </source>
</evidence>
<evidence type="ECO:0000256" key="11">
    <source>
        <dbReference type="ARBA" id="ARBA00044903"/>
    </source>
</evidence>
<evidence type="ECO:0000256" key="5">
    <source>
        <dbReference type="ARBA" id="ARBA00044884"/>
    </source>
</evidence>
<dbReference type="EMBL" id="JANBQB010000251">
    <property type="protein sequence ID" value="KAJ1978864.1"/>
    <property type="molecule type" value="Genomic_DNA"/>
</dbReference>
<feature type="transmembrane region" description="Helical" evidence="20">
    <location>
        <begin position="406"/>
        <end position="429"/>
    </location>
</feature>
<feature type="transmembrane region" description="Helical" evidence="20">
    <location>
        <begin position="380"/>
        <end position="400"/>
    </location>
</feature>
<dbReference type="PANTHER" id="PTHR23512">
    <property type="entry name" value="MAJOR FACILITATOR SUPERFAMILY DOMAIN-CONTAINING PROTEIN 1"/>
    <property type="match status" value="1"/>
</dbReference>
<evidence type="ECO:0000256" key="19">
    <source>
        <dbReference type="SAM" id="MobiDB-lite"/>
    </source>
</evidence>
<evidence type="ECO:0000256" key="2">
    <source>
        <dbReference type="ARBA" id="ARBA00044876"/>
    </source>
</evidence>
<comment type="catalytic activity">
    <reaction evidence="8">
        <text>L-aspartyl-L-lysine(out) = L-aspartyl-L-lysine(in)</text>
        <dbReference type="Rhea" id="RHEA:79411"/>
        <dbReference type="ChEBI" id="CHEBI:229953"/>
    </reaction>
</comment>
<evidence type="ECO:0000313" key="22">
    <source>
        <dbReference type="EMBL" id="KAJ1978864.1"/>
    </source>
</evidence>
<dbReference type="SUPFAM" id="SSF103473">
    <property type="entry name" value="MFS general substrate transporter"/>
    <property type="match status" value="1"/>
</dbReference>
<dbReference type="InterPro" id="IPR011701">
    <property type="entry name" value="MFS"/>
</dbReference>
<feature type="transmembrane region" description="Helical" evidence="20">
    <location>
        <begin position="92"/>
        <end position="111"/>
    </location>
</feature>
<feature type="region of interest" description="Disordered" evidence="19">
    <location>
        <begin position="1"/>
        <end position="32"/>
    </location>
</feature>
<evidence type="ECO:0000256" key="13">
    <source>
        <dbReference type="ARBA" id="ARBA00044919"/>
    </source>
</evidence>
<dbReference type="Gene3D" id="1.20.1250.20">
    <property type="entry name" value="MFS general substrate transporter like domains"/>
    <property type="match status" value="2"/>
</dbReference>
<dbReference type="GO" id="GO:0022857">
    <property type="term" value="F:transmembrane transporter activity"/>
    <property type="evidence" value="ECO:0007669"/>
    <property type="project" value="InterPro"/>
</dbReference>
<dbReference type="InterPro" id="IPR020846">
    <property type="entry name" value="MFS_dom"/>
</dbReference>
<comment type="catalytic activity">
    <reaction evidence="6">
        <text>L-lysyl-L-alpha-amino acid(out) = L-lysyl-L-alpha-amino acid(in)</text>
        <dbReference type="Rhea" id="RHEA:79387"/>
        <dbReference type="ChEBI" id="CHEBI:229965"/>
    </reaction>
</comment>
<evidence type="ECO:0000256" key="12">
    <source>
        <dbReference type="ARBA" id="ARBA00044912"/>
    </source>
</evidence>
<comment type="function">
    <text evidence="17">Lysosomal dipeptide uniporter that selectively exports lysine, arginine or histidine-containing dipeptides with a net positive charge from the lysosome lumen into the cytosol. Could play a role in a specific type of protein O-glycosylation indirectly regulating macrophages migration and tissue invasion. Also essential for liver homeostasis.</text>
</comment>
<evidence type="ECO:0000256" key="1">
    <source>
        <dbReference type="ARBA" id="ARBA00004141"/>
    </source>
</evidence>
<feature type="transmembrane region" description="Helical" evidence="20">
    <location>
        <begin position="148"/>
        <end position="169"/>
    </location>
</feature>
<dbReference type="PROSITE" id="PS50850">
    <property type="entry name" value="MFS"/>
    <property type="match status" value="1"/>
</dbReference>
<dbReference type="Pfam" id="PF07690">
    <property type="entry name" value="MFS_1"/>
    <property type="match status" value="1"/>
</dbReference>
<name>A0A9W8B7M3_9FUNG</name>
<comment type="caution">
    <text evidence="22">The sequence shown here is derived from an EMBL/GenBank/DDBJ whole genome shotgun (WGS) entry which is preliminary data.</text>
</comment>
<feature type="transmembrane region" description="Helical" evidence="20">
    <location>
        <begin position="537"/>
        <end position="560"/>
    </location>
</feature>
<comment type="catalytic activity">
    <reaction evidence="7">
        <text>L-alpha-aminoacyl-L-lysine(out) = L-alpha-aminoacyl-L-lysine(in)</text>
        <dbReference type="Rhea" id="RHEA:79383"/>
        <dbReference type="ChEBI" id="CHEBI:229966"/>
    </reaction>
</comment>
<comment type="catalytic activity">
    <reaction evidence="11">
        <text>L-arginyl-glycine(out) = L-arginyl-glycine(in)</text>
        <dbReference type="Rhea" id="RHEA:79391"/>
        <dbReference type="ChEBI" id="CHEBI:229955"/>
    </reaction>
</comment>
<dbReference type="AlphaFoldDB" id="A0A9W8B7M3"/>
<comment type="catalytic activity">
    <reaction evidence="4">
        <text>L-alpha-aminoacyl-L-arginine(out) = L-alpha-aminoacyl-L-arginine(in)</text>
        <dbReference type="Rhea" id="RHEA:79367"/>
        <dbReference type="ChEBI" id="CHEBI:229968"/>
    </reaction>
</comment>
<evidence type="ECO:0000256" key="9">
    <source>
        <dbReference type="ARBA" id="ARBA00044899"/>
    </source>
</evidence>
<evidence type="ECO:0000256" key="8">
    <source>
        <dbReference type="ARBA" id="ARBA00044898"/>
    </source>
</evidence>
<evidence type="ECO:0000256" key="16">
    <source>
        <dbReference type="ARBA" id="ARBA00045018"/>
    </source>
</evidence>
<comment type="catalytic activity">
    <reaction evidence="10">
        <text>L-lysyl-L-lysine(out) = L-lysyl-L-lysine(in)</text>
        <dbReference type="Rhea" id="RHEA:79403"/>
        <dbReference type="ChEBI" id="CHEBI:229956"/>
    </reaction>
</comment>
<feature type="compositionally biased region" description="Basic and acidic residues" evidence="19">
    <location>
        <begin position="8"/>
        <end position="25"/>
    </location>
</feature>
<dbReference type="Proteomes" id="UP001151582">
    <property type="component" value="Unassembled WGS sequence"/>
</dbReference>
<dbReference type="InterPro" id="IPR036259">
    <property type="entry name" value="MFS_trans_sf"/>
</dbReference>
<comment type="catalytic activity">
    <reaction evidence="2">
        <text>L-lysyl-L-alanine(out) = L-lysyl-L-alanine(in)</text>
        <dbReference type="Rhea" id="RHEA:79399"/>
        <dbReference type="ChEBI" id="CHEBI:229954"/>
    </reaction>
</comment>
<sequence>MVQNDTKPWPKEKLAQDTTPDHGTEDGGSDTALDENQAFVTWDRSALHKQEWMYKVVALFSTLMLSAGSHFVSNSLSSLKSTLKQELSITNTQYGVLSGTISLVNTVLPFVSGVIMDKFGAGWGAFFSCFMIVLGNMITIVGTYTESFAALVVGRVIFGFGSSTIVTAQETILSHWFRGKGLALSIGVQIMVSKLFGWLASATIVEVAERTGFYGNAFWVGEAISLLSFLMVGVYFLMMWKLRRMKARSGPTSPHLVPTTDAVARADANDTGMAIAEKSNSEHGTPTPVAPAPNKPSKRASWHQLWYMLYFPDIYWLLPLNEFIMGAVWTPFLGIAAEFVKQRWHKTDVMAAWTSSISLAIPIAVSPLMGLYIDRFGHRGYLVMLSAVLLIMSMGLLGYSDVSPEAGLTLFSLSLTVGPVALTSAVALYLPIQMVGTGIGLVKCALNFGIIIVDVLIGRLQDLDDDQYDTVMIMLMILAALAFLSSALLTFCDFYFEKGLLSASFQPRNQLMERRKPREYSIVKAAEDGARVKRYKYGYPVLCVALLIVSWVLYGIYLLVPQT</sequence>
<feature type="domain" description="Major facilitator superfamily (MFS) profile" evidence="21">
    <location>
        <begin position="54"/>
        <end position="497"/>
    </location>
</feature>
<comment type="catalytic activity">
    <reaction evidence="9">
        <text>L-arginyl-L-alpha-amino acid(out) = L-arginyl-L-alpha-amino acid(in)</text>
        <dbReference type="Rhea" id="RHEA:79371"/>
        <dbReference type="ChEBI" id="CHEBI:84315"/>
    </reaction>
</comment>
<dbReference type="PANTHER" id="PTHR23512:SF12">
    <property type="entry name" value="TRANSPORTER, PUTATIVE (AFU_ORTHOLOGUE AFUA_4G00260)-RELATED"/>
    <property type="match status" value="1"/>
</dbReference>
<evidence type="ECO:0000256" key="4">
    <source>
        <dbReference type="ARBA" id="ARBA00044881"/>
    </source>
</evidence>
<evidence type="ECO:0000259" key="21">
    <source>
        <dbReference type="PROSITE" id="PS50850"/>
    </source>
</evidence>
<comment type="catalytic activity">
    <reaction evidence="13">
        <text>L-alanyl-L-lysine(out) = L-alanyl-L-lysine(in)</text>
        <dbReference type="Rhea" id="RHEA:79415"/>
        <dbReference type="ChEBI" id="CHEBI:192470"/>
    </reaction>
</comment>
<keyword evidence="20" id="KW-1133">Transmembrane helix</keyword>
<evidence type="ECO:0000256" key="15">
    <source>
        <dbReference type="ARBA" id="ARBA00044985"/>
    </source>
</evidence>
<evidence type="ECO:0000256" key="10">
    <source>
        <dbReference type="ARBA" id="ARBA00044900"/>
    </source>
</evidence>
<feature type="transmembrane region" description="Helical" evidence="20">
    <location>
        <begin position="52"/>
        <end position="72"/>
    </location>
</feature>
<evidence type="ECO:0000256" key="6">
    <source>
        <dbReference type="ARBA" id="ARBA00044891"/>
    </source>
</evidence>
<comment type="catalytic activity">
    <reaction evidence="5">
        <text>L-alpha-aminoacyl-L-histidine(out) = L-alpha-aminoacyl-L-histidine(in)</text>
        <dbReference type="Rhea" id="RHEA:79375"/>
        <dbReference type="ChEBI" id="CHEBI:229967"/>
    </reaction>
</comment>
<comment type="catalytic activity">
    <reaction evidence="14">
        <text>L-lysyl-glycine(out) = L-lysyl-glycine(in)</text>
        <dbReference type="Rhea" id="RHEA:79407"/>
        <dbReference type="ChEBI" id="CHEBI:191202"/>
    </reaction>
</comment>
<protein>
    <recommendedName>
        <fullName evidence="15">Lysosomal dipeptide transporter MFSD1</fullName>
    </recommendedName>
    <alternativeName>
        <fullName evidence="16">Major facilitator superfamily domain-containing protein 1</fullName>
    </alternativeName>
</protein>
<keyword evidence="20" id="KW-0812">Transmembrane</keyword>
<dbReference type="GO" id="GO:0016020">
    <property type="term" value="C:membrane"/>
    <property type="evidence" value="ECO:0007669"/>
    <property type="project" value="UniProtKB-SubCell"/>
</dbReference>
<comment type="catalytic activity">
    <reaction evidence="12">
        <text>L-histidyl-L-alpha-amino acid(out) = L-histidyl-L-alpha-amino acid(in)</text>
        <dbReference type="Rhea" id="RHEA:79379"/>
        <dbReference type="ChEBI" id="CHEBI:229964"/>
    </reaction>
</comment>
<evidence type="ECO:0000256" key="20">
    <source>
        <dbReference type="SAM" id="Phobius"/>
    </source>
</evidence>
<feature type="transmembrane region" description="Helical" evidence="20">
    <location>
        <begin position="350"/>
        <end position="373"/>
    </location>
</feature>
<dbReference type="InterPro" id="IPR052187">
    <property type="entry name" value="MFSD1"/>
</dbReference>
<evidence type="ECO:0000256" key="7">
    <source>
        <dbReference type="ARBA" id="ARBA00044893"/>
    </source>
</evidence>
<evidence type="ECO:0000256" key="18">
    <source>
        <dbReference type="ARBA" id="ARBA00046376"/>
    </source>
</evidence>
<feature type="transmembrane region" description="Helical" evidence="20">
    <location>
        <begin position="472"/>
        <end position="496"/>
    </location>
</feature>
<dbReference type="OrthoDB" id="424834at2759"/>
<comment type="subunit">
    <text evidence="18">Homodimer. Interacts with lysosomal protein GLMP (via lumenal domain); the interaction starts while both proteins are still in the endoplasmic reticulum and is required for stabilization of MFSD1 in lysosomes but has no direct effect on its targeting to lysosomes or transporter activity.</text>
</comment>
<accession>A0A9W8B7M3</accession>
<comment type="catalytic activity">
    <reaction evidence="3">
        <text>L-histidyl-glycine(out) = L-histidyl-glycine(in)</text>
        <dbReference type="Rhea" id="RHEA:79395"/>
        <dbReference type="ChEBI" id="CHEBI:229957"/>
    </reaction>
</comment>
<evidence type="ECO:0000256" key="14">
    <source>
        <dbReference type="ARBA" id="ARBA00044924"/>
    </source>
</evidence>
<feature type="transmembrane region" description="Helical" evidence="20">
    <location>
        <begin position="123"/>
        <end position="142"/>
    </location>
</feature>
<feature type="transmembrane region" description="Helical" evidence="20">
    <location>
        <begin position="305"/>
        <end position="330"/>
    </location>
</feature>
<feature type="transmembrane region" description="Helical" evidence="20">
    <location>
        <begin position="181"/>
        <end position="205"/>
    </location>
</feature>
<organism evidence="22 23">
    <name type="scientific">Dimargaris verticillata</name>
    <dbReference type="NCBI Taxonomy" id="2761393"/>
    <lineage>
        <taxon>Eukaryota</taxon>
        <taxon>Fungi</taxon>
        <taxon>Fungi incertae sedis</taxon>
        <taxon>Zoopagomycota</taxon>
        <taxon>Kickxellomycotina</taxon>
        <taxon>Dimargaritomycetes</taxon>
        <taxon>Dimargaritales</taxon>
        <taxon>Dimargaritaceae</taxon>
        <taxon>Dimargaris</taxon>
    </lineage>
</organism>
<keyword evidence="20" id="KW-0472">Membrane</keyword>
<feature type="transmembrane region" description="Helical" evidence="20">
    <location>
        <begin position="441"/>
        <end position="460"/>
    </location>
</feature>
<reference evidence="22" key="1">
    <citation type="submission" date="2022-07" db="EMBL/GenBank/DDBJ databases">
        <title>Phylogenomic reconstructions and comparative analyses of Kickxellomycotina fungi.</title>
        <authorList>
            <person name="Reynolds N.K."/>
            <person name="Stajich J.E."/>
            <person name="Barry K."/>
            <person name="Grigoriev I.V."/>
            <person name="Crous P."/>
            <person name="Smith M.E."/>
        </authorList>
    </citation>
    <scope>NUCLEOTIDE SEQUENCE</scope>
    <source>
        <strain evidence="22">RSA 567</strain>
    </source>
</reference>
<evidence type="ECO:0000256" key="3">
    <source>
        <dbReference type="ARBA" id="ARBA00044878"/>
    </source>
</evidence>
<gene>
    <name evidence="22" type="ORF">H4R34_003046</name>
</gene>